<comment type="caution">
    <text evidence="2">The sequence shown here is derived from an EMBL/GenBank/DDBJ whole genome shotgun (WGS) entry which is preliminary data.</text>
</comment>
<evidence type="ECO:0000313" key="3">
    <source>
        <dbReference type="Proteomes" id="UP001295423"/>
    </source>
</evidence>
<dbReference type="SUPFAM" id="SSF50156">
    <property type="entry name" value="PDZ domain-like"/>
    <property type="match status" value="1"/>
</dbReference>
<accession>A0AAD2CBT1</accession>
<evidence type="ECO:0000256" key="1">
    <source>
        <dbReference type="SAM" id="MobiDB-lite"/>
    </source>
</evidence>
<protein>
    <recommendedName>
        <fullName evidence="4">PDZ domain-containing protein</fullName>
    </recommendedName>
</protein>
<organism evidence="2 3">
    <name type="scientific">Cylindrotheca closterium</name>
    <dbReference type="NCBI Taxonomy" id="2856"/>
    <lineage>
        <taxon>Eukaryota</taxon>
        <taxon>Sar</taxon>
        <taxon>Stramenopiles</taxon>
        <taxon>Ochrophyta</taxon>
        <taxon>Bacillariophyta</taxon>
        <taxon>Bacillariophyceae</taxon>
        <taxon>Bacillariophycidae</taxon>
        <taxon>Bacillariales</taxon>
        <taxon>Bacillariaceae</taxon>
        <taxon>Cylindrotheca</taxon>
    </lineage>
</organism>
<dbReference type="EMBL" id="CAKOGP040000002">
    <property type="protein sequence ID" value="CAJ1922908.1"/>
    <property type="molecule type" value="Genomic_DNA"/>
</dbReference>
<evidence type="ECO:0008006" key="4">
    <source>
        <dbReference type="Google" id="ProtNLM"/>
    </source>
</evidence>
<proteinExistence type="predicted"/>
<evidence type="ECO:0000313" key="2">
    <source>
        <dbReference type="EMBL" id="CAJ1922908.1"/>
    </source>
</evidence>
<sequence length="110" mass="12479">MADEVMRIQVKRGVKNKKPAFEIEKRDDGYYYITSVAAKKSSIKPGDRLVEINGVKDKDFKDVEKVQGLFDMLIMDIIPNDESEEESEEEEEESGEEGSEEGEGEAEDLD</sequence>
<feature type="region of interest" description="Disordered" evidence="1">
    <location>
        <begin position="77"/>
        <end position="110"/>
    </location>
</feature>
<dbReference type="AlphaFoldDB" id="A0AAD2CBT1"/>
<feature type="compositionally biased region" description="Acidic residues" evidence="1">
    <location>
        <begin position="79"/>
        <end position="110"/>
    </location>
</feature>
<reference evidence="2" key="1">
    <citation type="submission" date="2023-08" db="EMBL/GenBank/DDBJ databases">
        <authorList>
            <person name="Audoor S."/>
            <person name="Bilcke G."/>
        </authorList>
    </citation>
    <scope>NUCLEOTIDE SEQUENCE</scope>
</reference>
<name>A0AAD2CBT1_9STRA</name>
<dbReference type="InterPro" id="IPR036034">
    <property type="entry name" value="PDZ_sf"/>
</dbReference>
<dbReference type="Proteomes" id="UP001295423">
    <property type="component" value="Unassembled WGS sequence"/>
</dbReference>
<keyword evidence="3" id="KW-1185">Reference proteome</keyword>
<gene>
    <name evidence="2" type="ORF">CYCCA115_LOCUS1001</name>
</gene>